<gene>
    <name evidence="6" type="ORF">SAMN05421540_10244</name>
</gene>
<dbReference type="RefSeq" id="WP_234953072.1">
    <property type="nucleotide sequence ID" value="NZ_FNQF01000002.1"/>
</dbReference>
<dbReference type="Gene3D" id="2.30.110.10">
    <property type="entry name" value="Electron Transport, Fmn-binding Protein, Chain A"/>
    <property type="match status" value="1"/>
</dbReference>
<dbReference type="EMBL" id="FNQF01000002">
    <property type="protein sequence ID" value="SDZ87664.1"/>
    <property type="molecule type" value="Genomic_DNA"/>
</dbReference>
<proteinExistence type="inferred from homology"/>
<keyword evidence="2" id="KW-0285">Flavoprotein</keyword>
<feature type="domain" description="Flavin reductase like" evidence="5">
    <location>
        <begin position="12"/>
        <end position="148"/>
    </location>
</feature>
<dbReference type="GO" id="GO:0016646">
    <property type="term" value="F:oxidoreductase activity, acting on the CH-NH group of donors, NAD or NADP as acceptor"/>
    <property type="evidence" value="ECO:0007669"/>
    <property type="project" value="UniProtKB-ARBA"/>
</dbReference>
<dbReference type="SUPFAM" id="SSF50475">
    <property type="entry name" value="FMN-binding split barrel"/>
    <property type="match status" value="1"/>
</dbReference>
<dbReference type="Proteomes" id="UP000198820">
    <property type="component" value="Unassembled WGS sequence"/>
</dbReference>
<evidence type="ECO:0000259" key="5">
    <source>
        <dbReference type="Pfam" id="PF01613"/>
    </source>
</evidence>
<dbReference type="AlphaFoldDB" id="A0A1H3WMR9"/>
<comment type="cofactor">
    <cofactor evidence="1">
        <name>FMN</name>
        <dbReference type="ChEBI" id="CHEBI:58210"/>
    </cofactor>
</comment>
<evidence type="ECO:0000256" key="1">
    <source>
        <dbReference type="ARBA" id="ARBA00001917"/>
    </source>
</evidence>
<dbReference type="InterPro" id="IPR002563">
    <property type="entry name" value="Flavin_Rdtase-like_dom"/>
</dbReference>
<evidence type="ECO:0000256" key="3">
    <source>
        <dbReference type="ARBA" id="ARBA00022643"/>
    </source>
</evidence>
<organism evidence="6 7">
    <name type="scientific">Psychroflexus halocasei</name>
    <dbReference type="NCBI Taxonomy" id="908615"/>
    <lineage>
        <taxon>Bacteria</taxon>
        <taxon>Pseudomonadati</taxon>
        <taxon>Bacteroidota</taxon>
        <taxon>Flavobacteriia</taxon>
        <taxon>Flavobacteriales</taxon>
        <taxon>Flavobacteriaceae</taxon>
        <taxon>Psychroflexus</taxon>
    </lineage>
</organism>
<dbReference type="GO" id="GO:0010181">
    <property type="term" value="F:FMN binding"/>
    <property type="evidence" value="ECO:0007669"/>
    <property type="project" value="InterPro"/>
</dbReference>
<evidence type="ECO:0000313" key="6">
    <source>
        <dbReference type="EMBL" id="SDZ87664.1"/>
    </source>
</evidence>
<keyword evidence="3" id="KW-0288">FMN</keyword>
<accession>A0A1H3WMR9</accession>
<keyword evidence="7" id="KW-1185">Reference proteome</keyword>
<dbReference type="PANTHER" id="PTHR33798">
    <property type="entry name" value="FLAVOPROTEIN OXYGENASE"/>
    <property type="match status" value="1"/>
</dbReference>
<reference evidence="6 7" key="1">
    <citation type="submission" date="2016-10" db="EMBL/GenBank/DDBJ databases">
        <authorList>
            <person name="de Groot N.N."/>
        </authorList>
    </citation>
    <scope>NUCLEOTIDE SEQUENCE [LARGE SCALE GENOMIC DNA]</scope>
    <source>
        <strain evidence="6 7">DSM 23581</strain>
    </source>
</reference>
<comment type="similarity">
    <text evidence="4">Belongs to the flavoredoxin family.</text>
</comment>
<dbReference type="PANTHER" id="PTHR33798:SF5">
    <property type="entry name" value="FLAVIN REDUCTASE LIKE DOMAIN-CONTAINING PROTEIN"/>
    <property type="match status" value="1"/>
</dbReference>
<sequence length="184" mass="20563">MNLINSISGVKPANLIGTKSEEGQENLAIFSSVVHLGSSPAQLGFVMRPQTDEIKDTYANIQETGYYSINHVGESFVEKAHYTSAKLKKEESEFEHMNIENIYIKDFHAPYVKKSQVKMGMKLTHQIHLPNDCIFMIGEVVLLDVAEKIINEKGQIDLSASKTTGISGLNTYYSLNKIDDFPYG</sequence>
<dbReference type="InterPro" id="IPR012349">
    <property type="entry name" value="Split_barrel_FMN-bd"/>
</dbReference>
<evidence type="ECO:0000313" key="7">
    <source>
        <dbReference type="Proteomes" id="UP000198820"/>
    </source>
</evidence>
<evidence type="ECO:0000256" key="4">
    <source>
        <dbReference type="ARBA" id="ARBA00038054"/>
    </source>
</evidence>
<protein>
    <submittedName>
        <fullName evidence="6">NADH-FMN oxidoreductase RutF, flavin reductase (DIM6/NTAB) family</fullName>
    </submittedName>
</protein>
<evidence type="ECO:0000256" key="2">
    <source>
        <dbReference type="ARBA" id="ARBA00022630"/>
    </source>
</evidence>
<dbReference type="STRING" id="908615.SAMN05421540_10244"/>
<dbReference type="Pfam" id="PF01613">
    <property type="entry name" value="Flavin_Reduct"/>
    <property type="match status" value="1"/>
</dbReference>
<name>A0A1H3WMR9_9FLAO</name>